<accession>M7BEW5</accession>
<evidence type="ECO:0000313" key="2">
    <source>
        <dbReference type="EMBL" id="EMP36486.1"/>
    </source>
</evidence>
<organism evidence="2 3">
    <name type="scientific">Chelonia mydas</name>
    <name type="common">Green sea-turtle</name>
    <name type="synonym">Chelonia agassizi</name>
    <dbReference type="NCBI Taxonomy" id="8469"/>
    <lineage>
        <taxon>Eukaryota</taxon>
        <taxon>Metazoa</taxon>
        <taxon>Chordata</taxon>
        <taxon>Craniata</taxon>
        <taxon>Vertebrata</taxon>
        <taxon>Euteleostomi</taxon>
        <taxon>Archelosauria</taxon>
        <taxon>Testudinata</taxon>
        <taxon>Testudines</taxon>
        <taxon>Cryptodira</taxon>
        <taxon>Durocryptodira</taxon>
        <taxon>Americhelydia</taxon>
        <taxon>Chelonioidea</taxon>
        <taxon>Cheloniidae</taxon>
        <taxon>Chelonia</taxon>
    </lineage>
</organism>
<dbReference type="AlphaFoldDB" id="M7BEW5"/>
<dbReference type="GO" id="GO:0005634">
    <property type="term" value="C:nucleus"/>
    <property type="evidence" value="ECO:0007669"/>
    <property type="project" value="InterPro"/>
</dbReference>
<feature type="compositionally biased region" description="Low complexity" evidence="1">
    <location>
        <begin position="7"/>
        <end position="19"/>
    </location>
</feature>
<evidence type="ECO:0000256" key="1">
    <source>
        <dbReference type="SAM" id="MobiDB-lite"/>
    </source>
</evidence>
<dbReference type="InterPro" id="IPR000647">
    <property type="entry name" value="CTF/NFI"/>
</dbReference>
<dbReference type="EMBL" id="KB525025">
    <property type="protein sequence ID" value="EMP36486.1"/>
    <property type="molecule type" value="Genomic_DNA"/>
</dbReference>
<feature type="compositionally biased region" description="Low complexity" evidence="1">
    <location>
        <begin position="40"/>
        <end position="53"/>
    </location>
</feature>
<dbReference type="GO" id="GO:0003700">
    <property type="term" value="F:DNA-binding transcription factor activity"/>
    <property type="evidence" value="ECO:0007669"/>
    <property type="project" value="InterPro"/>
</dbReference>
<name>M7BEW5_CHEMY</name>
<reference evidence="3" key="1">
    <citation type="journal article" date="2013" name="Nat. Genet.">
        <title>The draft genomes of soft-shell turtle and green sea turtle yield insights into the development and evolution of the turtle-specific body plan.</title>
        <authorList>
            <person name="Wang Z."/>
            <person name="Pascual-Anaya J."/>
            <person name="Zadissa A."/>
            <person name="Li W."/>
            <person name="Niimura Y."/>
            <person name="Huang Z."/>
            <person name="Li C."/>
            <person name="White S."/>
            <person name="Xiong Z."/>
            <person name="Fang D."/>
            <person name="Wang B."/>
            <person name="Ming Y."/>
            <person name="Chen Y."/>
            <person name="Zheng Y."/>
            <person name="Kuraku S."/>
            <person name="Pignatelli M."/>
            <person name="Herrero J."/>
            <person name="Beal K."/>
            <person name="Nozawa M."/>
            <person name="Li Q."/>
            <person name="Wang J."/>
            <person name="Zhang H."/>
            <person name="Yu L."/>
            <person name="Shigenobu S."/>
            <person name="Wang J."/>
            <person name="Liu J."/>
            <person name="Flicek P."/>
            <person name="Searle S."/>
            <person name="Wang J."/>
            <person name="Kuratani S."/>
            <person name="Yin Y."/>
            <person name="Aken B."/>
            <person name="Zhang G."/>
            <person name="Irie N."/>
        </authorList>
    </citation>
    <scope>NUCLEOTIDE SEQUENCE [LARGE SCALE GENOMIC DNA]</scope>
</reference>
<dbReference type="Pfam" id="PF00859">
    <property type="entry name" value="CTF_NFI"/>
    <property type="match status" value="1"/>
</dbReference>
<protein>
    <submittedName>
        <fullName evidence="2">Nuclear factor 1 A-type</fullName>
    </submittedName>
</protein>
<sequence>MSPGAMRRSLPSTSSTSSTKRLKSVEDEMDSPGEEPFYTSQGRSPGSGSQSSGWHEVEPVSHTCSEINIWSFVFDMNAFVSTTTECFMSLQQGNCLENVLAH</sequence>
<feature type="region of interest" description="Disordered" evidence="1">
    <location>
        <begin position="1"/>
        <end position="57"/>
    </location>
</feature>
<evidence type="ECO:0000313" key="3">
    <source>
        <dbReference type="Proteomes" id="UP000031443"/>
    </source>
</evidence>
<gene>
    <name evidence="2" type="ORF">UY3_06321</name>
</gene>
<proteinExistence type="predicted"/>
<dbReference type="Proteomes" id="UP000031443">
    <property type="component" value="Unassembled WGS sequence"/>
</dbReference>
<keyword evidence="3" id="KW-1185">Reference proteome</keyword>
<dbReference type="eggNOG" id="KOG3663">
    <property type="taxonomic scope" value="Eukaryota"/>
</dbReference>